<keyword evidence="4" id="KW-1185">Reference proteome</keyword>
<organism evidence="3 4">
    <name type="scientific">Setomelanomma holmii</name>
    <dbReference type="NCBI Taxonomy" id="210430"/>
    <lineage>
        <taxon>Eukaryota</taxon>
        <taxon>Fungi</taxon>
        <taxon>Dikarya</taxon>
        <taxon>Ascomycota</taxon>
        <taxon>Pezizomycotina</taxon>
        <taxon>Dothideomycetes</taxon>
        <taxon>Pleosporomycetidae</taxon>
        <taxon>Pleosporales</taxon>
        <taxon>Pleosporineae</taxon>
        <taxon>Phaeosphaeriaceae</taxon>
        <taxon>Setomelanomma</taxon>
    </lineage>
</organism>
<dbReference type="OrthoDB" id="4133832at2759"/>
<name>A0A9P4GUY5_9PLEO</name>
<proteinExistence type="predicted"/>
<evidence type="ECO:0000259" key="2">
    <source>
        <dbReference type="Pfam" id="PF13013"/>
    </source>
</evidence>
<dbReference type="AlphaFoldDB" id="A0A9P4GUY5"/>
<accession>A0A9P4GUY5</accession>
<dbReference type="Pfam" id="PF13013">
    <property type="entry name" value="F-box-like_2"/>
    <property type="match status" value="1"/>
</dbReference>
<dbReference type="EMBL" id="ML978355">
    <property type="protein sequence ID" value="KAF2023368.1"/>
    <property type="molecule type" value="Genomic_DNA"/>
</dbReference>
<evidence type="ECO:0000313" key="3">
    <source>
        <dbReference type="EMBL" id="KAF2023368.1"/>
    </source>
</evidence>
<feature type="region of interest" description="Disordered" evidence="1">
    <location>
        <begin position="47"/>
        <end position="69"/>
    </location>
</feature>
<sequence>MDAGQQVHCKVGSMEFPVALKRMTLLDLPGEIRNRIYDAAVGGENTQCKLSPPEAANANPDDETSSGDPEKRQLYAFLDRAWLGLTQTCRQLRIEFLPIYFANLDIMIDYWNVYDYLATFIFQGKLNEDPTTKEYTLSLSSSHNEISPSINIAPLLRTYKKSPGFKLNFGEDHRYSYDVQCVLNRDNTAWWEYMLKAISRIHYHANLSFSYMDTLVKPEFAEGWMSSGYSDLIFTAYILENYEECDAEVNRRRDNYQEYCKAWAESFGFDDMEEEFVVVVDPGDCSNEGQWLEKFLLD</sequence>
<dbReference type="Proteomes" id="UP000799777">
    <property type="component" value="Unassembled WGS sequence"/>
</dbReference>
<reference evidence="3" key="1">
    <citation type="journal article" date="2020" name="Stud. Mycol.">
        <title>101 Dothideomycetes genomes: a test case for predicting lifestyles and emergence of pathogens.</title>
        <authorList>
            <person name="Haridas S."/>
            <person name="Albert R."/>
            <person name="Binder M."/>
            <person name="Bloem J."/>
            <person name="Labutti K."/>
            <person name="Salamov A."/>
            <person name="Andreopoulos B."/>
            <person name="Baker S."/>
            <person name="Barry K."/>
            <person name="Bills G."/>
            <person name="Bluhm B."/>
            <person name="Cannon C."/>
            <person name="Castanera R."/>
            <person name="Culley D."/>
            <person name="Daum C."/>
            <person name="Ezra D."/>
            <person name="Gonzalez J."/>
            <person name="Henrissat B."/>
            <person name="Kuo A."/>
            <person name="Liang C."/>
            <person name="Lipzen A."/>
            <person name="Lutzoni F."/>
            <person name="Magnuson J."/>
            <person name="Mondo S."/>
            <person name="Nolan M."/>
            <person name="Ohm R."/>
            <person name="Pangilinan J."/>
            <person name="Park H.-J."/>
            <person name="Ramirez L."/>
            <person name="Alfaro M."/>
            <person name="Sun H."/>
            <person name="Tritt A."/>
            <person name="Yoshinaga Y."/>
            <person name="Zwiers L.-H."/>
            <person name="Turgeon B."/>
            <person name="Goodwin S."/>
            <person name="Spatafora J."/>
            <person name="Crous P."/>
            <person name="Grigoriev I."/>
        </authorList>
    </citation>
    <scope>NUCLEOTIDE SEQUENCE</scope>
    <source>
        <strain evidence="3">CBS 110217</strain>
    </source>
</reference>
<feature type="domain" description="F-box" evidence="2">
    <location>
        <begin position="9"/>
        <end position="98"/>
    </location>
</feature>
<gene>
    <name evidence="3" type="ORF">EK21DRAFT_118842</name>
</gene>
<comment type="caution">
    <text evidence="3">The sequence shown here is derived from an EMBL/GenBank/DDBJ whole genome shotgun (WGS) entry which is preliminary data.</text>
</comment>
<evidence type="ECO:0000313" key="4">
    <source>
        <dbReference type="Proteomes" id="UP000799777"/>
    </source>
</evidence>
<dbReference type="InterPro" id="IPR001810">
    <property type="entry name" value="F-box_dom"/>
</dbReference>
<protein>
    <recommendedName>
        <fullName evidence="2">F-box domain-containing protein</fullName>
    </recommendedName>
</protein>
<evidence type="ECO:0000256" key="1">
    <source>
        <dbReference type="SAM" id="MobiDB-lite"/>
    </source>
</evidence>